<accession>A0A212U569</accession>
<feature type="domain" description="NADPH-dependent FMN reductase-like" evidence="1">
    <location>
        <begin position="3"/>
        <end position="129"/>
    </location>
</feature>
<sequence>MTRIGILVTSTRSGRIGPTVARWVADQAPEGVQAEIVDLAEVELPLFDEPQSPKASPGQSPATRAWAETIESYDALVITTPEYNGSYTAVLKNAIDHLYAEWVGKPVGVIGYGWNAGADAMEVLARVADRIGMARTDGPGLRLGEHLEVDGTPTDAAPADEMSALFTALVERVDAQG</sequence>
<dbReference type="SUPFAM" id="SSF52218">
    <property type="entry name" value="Flavoproteins"/>
    <property type="match status" value="1"/>
</dbReference>
<dbReference type="EMBL" id="FYEZ01000003">
    <property type="protein sequence ID" value="SNC73398.1"/>
    <property type="molecule type" value="Genomic_DNA"/>
</dbReference>
<dbReference type="Gene3D" id="3.40.50.360">
    <property type="match status" value="1"/>
</dbReference>
<dbReference type="PANTHER" id="PTHR30543:SF21">
    <property type="entry name" value="NAD(P)H-DEPENDENT FMN REDUCTASE LOT6"/>
    <property type="match status" value="1"/>
</dbReference>
<dbReference type="OrthoDB" id="9812295at2"/>
<evidence type="ECO:0000313" key="3">
    <source>
        <dbReference type="Proteomes" id="UP000198122"/>
    </source>
</evidence>
<protein>
    <submittedName>
        <fullName evidence="2">NAD(P)H-dependent FMN reductase</fullName>
    </submittedName>
</protein>
<evidence type="ECO:0000313" key="2">
    <source>
        <dbReference type="EMBL" id="SNC73398.1"/>
    </source>
</evidence>
<dbReference type="RefSeq" id="WP_088818936.1">
    <property type="nucleotide sequence ID" value="NZ_FYEZ01000003.1"/>
</dbReference>
<keyword evidence="3" id="KW-1185">Reference proteome</keyword>
<dbReference type="GO" id="GO:0005829">
    <property type="term" value="C:cytosol"/>
    <property type="evidence" value="ECO:0007669"/>
    <property type="project" value="TreeGrafter"/>
</dbReference>
<gene>
    <name evidence="2" type="ORF">SAMN05445756_1945</name>
</gene>
<dbReference type="AlphaFoldDB" id="A0A212U569"/>
<name>A0A212U569_9MICO</name>
<dbReference type="GO" id="GO:0016491">
    <property type="term" value="F:oxidoreductase activity"/>
    <property type="evidence" value="ECO:0007669"/>
    <property type="project" value="InterPro"/>
</dbReference>
<dbReference type="InterPro" id="IPR029039">
    <property type="entry name" value="Flavoprotein-like_sf"/>
</dbReference>
<organism evidence="2 3">
    <name type="scientific">Kytococcus aerolatus</name>
    <dbReference type="NCBI Taxonomy" id="592308"/>
    <lineage>
        <taxon>Bacteria</taxon>
        <taxon>Bacillati</taxon>
        <taxon>Actinomycetota</taxon>
        <taxon>Actinomycetes</taxon>
        <taxon>Micrococcales</taxon>
        <taxon>Kytococcaceae</taxon>
        <taxon>Kytococcus</taxon>
    </lineage>
</organism>
<proteinExistence type="predicted"/>
<dbReference type="GO" id="GO:0010181">
    <property type="term" value="F:FMN binding"/>
    <property type="evidence" value="ECO:0007669"/>
    <property type="project" value="TreeGrafter"/>
</dbReference>
<dbReference type="InterPro" id="IPR050712">
    <property type="entry name" value="NAD(P)H-dep_reductase"/>
</dbReference>
<dbReference type="PANTHER" id="PTHR30543">
    <property type="entry name" value="CHROMATE REDUCTASE"/>
    <property type="match status" value="1"/>
</dbReference>
<dbReference type="Proteomes" id="UP000198122">
    <property type="component" value="Unassembled WGS sequence"/>
</dbReference>
<evidence type="ECO:0000259" key="1">
    <source>
        <dbReference type="Pfam" id="PF03358"/>
    </source>
</evidence>
<dbReference type="InterPro" id="IPR005025">
    <property type="entry name" value="FMN_Rdtase-like_dom"/>
</dbReference>
<dbReference type="Pfam" id="PF03358">
    <property type="entry name" value="FMN_red"/>
    <property type="match status" value="1"/>
</dbReference>
<reference evidence="2 3" key="1">
    <citation type="submission" date="2017-06" db="EMBL/GenBank/DDBJ databases">
        <authorList>
            <person name="Kim H.J."/>
            <person name="Triplett B.A."/>
        </authorList>
    </citation>
    <scope>NUCLEOTIDE SEQUENCE [LARGE SCALE GENOMIC DNA]</scope>
    <source>
        <strain evidence="2 3">DSM 22179</strain>
    </source>
</reference>